<accession>A0A4R3TPU8</accession>
<dbReference type="NCBIfam" id="NF045485">
    <property type="entry name" value="FPPsyn"/>
    <property type="match status" value="1"/>
</dbReference>
<evidence type="ECO:0000313" key="14">
    <source>
        <dbReference type="Proteomes" id="UP000295773"/>
    </source>
</evidence>
<comment type="catalytic activity">
    <reaction evidence="11">
        <text>isopentenyl diphosphate + (2E)-geranyl diphosphate = (2E,6E)-farnesyl diphosphate + diphosphate</text>
        <dbReference type="Rhea" id="RHEA:19361"/>
        <dbReference type="ChEBI" id="CHEBI:33019"/>
        <dbReference type="ChEBI" id="CHEBI:58057"/>
        <dbReference type="ChEBI" id="CHEBI:128769"/>
        <dbReference type="ChEBI" id="CHEBI:175763"/>
        <dbReference type="EC" id="2.5.1.10"/>
    </reaction>
</comment>
<evidence type="ECO:0000256" key="10">
    <source>
        <dbReference type="ARBA" id="ARBA00032873"/>
    </source>
</evidence>
<keyword evidence="8" id="KW-0414">Isoprene biosynthesis</keyword>
<protein>
    <recommendedName>
        <fullName evidence="4">Farnesyl diphosphate synthase</fullName>
        <ecNumber evidence="3">2.5.1.10</ecNumber>
    </recommendedName>
    <alternativeName>
        <fullName evidence="10">(2E,6E)-farnesyl diphosphate synthase</fullName>
    </alternativeName>
    <alternativeName>
        <fullName evidence="9">Geranyltranstransferase</fullName>
    </alternativeName>
</protein>
<dbReference type="GO" id="GO:0005737">
    <property type="term" value="C:cytoplasm"/>
    <property type="evidence" value="ECO:0007669"/>
    <property type="project" value="UniProtKB-ARBA"/>
</dbReference>
<dbReference type="PANTHER" id="PTHR43281:SF1">
    <property type="entry name" value="FARNESYL DIPHOSPHATE SYNTHASE"/>
    <property type="match status" value="1"/>
</dbReference>
<dbReference type="PANTHER" id="PTHR43281">
    <property type="entry name" value="FARNESYL DIPHOSPHATE SYNTHASE"/>
    <property type="match status" value="1"/>
</dbReference>
<proteinExistence type="inferred from homology"/>
<evidence type="ECO:0000256" key="6">
    <source>
        <dbReference type="ARBA" id="ARBA00022723"/>
    </source>
</evidence>
<evidence type="ECO:0000256" key="1">
    <source>
        <dbReference type="ARBA" id="ARBA00001946"/>
    </source>
</evidence>
<evidence type="ECO:0000256" key="11">
    <source>
        <dbReference type="ARBA" id="ARBA00049399"/>
    </source>
</evidence>
<evidence type="ECO:0000256" key="9">
    <source>
        <dbReference type="ARBA" id="ARBA00032380"/>
    </source>
</evidence>
<dbReference type="InterPro" id="IPR000092">
    <property type="entry name" value="Polyprenyl_synt"/>
</dbReference>
<evidence type="ECO:0000256" key="5">
    <source>
        <dbReference type="ARBA" id="ARBA00022679"/>
    </source>
</evidence>
<dbReference type="Gene3D" id="1.10.600.10">
    <property type="entry name" value="Farnesyl Diphosphate Synthase"/>
    <property type="match status" value="1"/>
</dbReference>
<evidence type="ECO:0000256" key="7">
    <source>
        <dbReference type="ARBA" id="ARBA00022842"/>
    </source>
</evidence>
<dbReference type="FunFam" id="1.10.600.10:FF:000001">
    <property type="entry name" value="Geranylgeranyl diphosphate synthase"/>
    <property type="match status" value="1"/>
</dbReference>
<dbReference type="PROSITE" id="PS00723">
    <property type="entry name" value="POLYPRENYL_SYNTHASE_1"/>
    <property type="match status" value="1"/>
</dbReference>
<dbReference type="EC" id="2.5.1.10" evidence="3"/>
<dbReference type="SFLD" id="SFLDS00005">
    <property type="entry name" value="Isoprenoid_Synthase_Type_I"/>
    <property type="match status" value="1"/>
</dbReference>
<dbReference type="AlphaFoldDB" id="A0A4R3TPU8"/>
<dbReference type="SUPFAM" id="SSF48576">
    <property type="entry name" value="Terpenoid synthases"/>
    <property type="match status" value="1"/>
</dbReference>
<evidence type="ECO:0000256" key="3">
    <source>
        <dbReference type="ARBA" id="ARBA00012439"/>
    </source>
</evidence>
<dbReference type="SFLD" id="SFLDG01017">
    <property type="entry name" value="Polyprenyl_Transferase_Like"/>
    <property type="match status" value="1"/>
</dbReference>
<keyword evidence="5 12" id="KW-0808">Transferase</keyword>
<name>A0A4R3TPU8_9FIRM</name>
<dbReference type="GO" id="GO:0004337">
    <property type="term" value="F:(2E,6E)-farnesyl diphosphate synthase activity"/>
    <property type="evidence" value="ECO:0007669"/>
    <property type="project" value="UniProtKB-EC"/>
</dbReference>
<comment type="cofactor">
    <cofactor evidence="1">
        <name>Mg(2+)</name>
        <dbReference type="ChEBI" id="CHEBI:18420"/>
    </cofactor>
</comment>
<evidence type="ECO:0000256" key="4">
    <source>
        <dbReference type="ARBA" id="ARBA00015100"/>
    </source>
</evidence>
<dbReference type="EMBL" id="SMBP01000001">
    <property type="protein sequence ID" value="TCU63522.1"/>
    <property type="molecule type" value="Genomic_DNA"/>
</dbReference>
<dbReference type="InterPro" id="IPR008949">
    <property type="entry name" value="Isoprenoid_synthase_dom_sf"/>
</dbReference>
<sequence length="280" mass="31166">MNNFETYLQHICDALQDSKVKDAMQYSLMAGGKRIRPQILLAALQCYGIEERVGYPVAAAIEMIHTYSLIHDDLPAMDDDTLRRGKPTCHVQFDEATAILAGDALLTQAFLLGAMASEDALVNCAIVKALSRYAGADGMVLGQIKDLEGEVKEDLTLAELKDIHYYKTGRLLTLPLVCAAYLTHHEEDIPAWEQIGSDLGLSFQIQDDILDVTSTVEELGKNINSDAQNNKRTYVSLLGIEEAQKEASFYYERAQQRLHELFDDAHALDAIFVALTKRKN</sequence>
<dbReference type="RefSeq" id="WP_132223314.1">
    <property type="nucleotide sequence ID" value="NZ_JANKBG010000001.1"/>
</dbReference>
<dbReference type="GO" id="GO:0046872">
    <property type="term" value="F:metal ion binding"/>
    <property type="evidence" value="ECO:0007669"/>
    <property type="project" value="UniProtKB-KW"/>
</dbReference>
<keyword evidence="6" id="KW-0479">Metal-binding</keyword>
<keyword evidence="14" id="KW-1185">Reference proteome</keyword>
<evidence type="ECO:0000313" key="13">
    <source>
        <dbReference type="EMBL" id="TCU63522.1"/>
    </source>
</evidence>
<dbReference type="InterPro" id="IPR053378">
    <property type="entry name" value="Prenyl_diphosphate_synthase"/>
</dbReference>
<evidence type="ECO:0000256" key="12">
    <source>
        <dbReference type="RuleBase" id="RU004466"/>
    </source>
</evidence>
<dbReference type="InterPro" id="IPR033749">
    <property type="entry name" value="Polyprenyl_synt_CS"/>
</dbReference>
<evidence type="ECO:0000256" key="2">
    <source>
        <dbReference type="ARBA" id="ARBA00006706"/>
    </source>
</evidence>
<dbReference type="Proteomes" id="UP000295773">
    <property type="component" value="Unassembled WGS sequence"/>
</dbReference>
<comment type="similarity">
    <text evidence="2 12">Belongs to the FPP/GGPP synthase family.</text>
</comment>
<organism evidence="13 14">
    <name type="scientific">Longicatena caecimuris</name>
    <dbReference type="NCBI Taxonomy" id="1796635"/>
    <lineage>
        <taxon>Bacteria</taxon>
        <taxon>Bacillati</taxon>
        <taxon>Bacillota</taxon>
        <taxon>Erysipelotrichia</taxon>
        <taxon>Erysipelotrichales</taxon>
        <taxon>Erysipelotrichaceae</taxon>
        <taxon>Longicatena</taxon>
    </lineage>
</organism>
<dbReference type="Pfam" id="PF00348">
    <property type="entry name" value="polyprenyl_synt"/>
    <property type="match status" value="1"/>
</dbReference>
<reference evidence="13 14" key="1">
    <citation type="submission" date="2019-03" db="EMBL/GenBank/DDBJ databases">
        <title>Genomic Encyclopedia of Type Strains, Phase IV (KMG-IV): sequencing the most valuable type-strain genomes for metagenomic binning, comparative biology and taxonomic classification.</title>
        <authorList>
            <person name="Goeker M."/>
        </authorList>
    </citation>
    <scope>NUCLEOTIDE SEQUENCE [LARGE SCALE GENOMIC DNA]</scope>
    <source>
        <strain evidence="13 14">DSM 29481</strain>
    </source>
</reference>
<evidence type="ECO:0000256" key="8">
    <source>
        <dbReference type="ARBA" id="ARBA00023229"/>
    </source>
</evidence>
<comment type="caution">
    <text evidence="13">The sequence shown here is derived from an EMBL/GenBank/DDBJ whole genome shotgun (WGS) entry which is preliminary data.</text>
</comment>
<keyword evidence="7" id="KW-0460">Magnesium</keyword>
<dbReference type="CDD" id="cd00685">
    <property type="entry name" value="Trans_IPPS_HT"/>
    <property type="match status" value="1"/>
</dbReference>
<dbReference type="PROSITE" id="PS00444">
    <property type="entry name" value="POLYPRENYL_SYNTHASE_2"/>
    <property type="match status" value="1"/>
</dbReference>
<gene>
    <name evidence="13" type="ORF">EDD61_101174</name>
</gene>
<dbReference type="GO" id="GO:0016114">
    <property type="term" value="P:terpenoid biosynthetic process"/>
    <property type="evidence" value="ECO:0007669"/>
    <property type="project" value="UniProtKB-ARBA"/>
</dbReference>